<gene>
    <name evidence="3" type="ORF">DWW24_11720</name>
</gene>
<name>A0A412WDH5_9BACT</name>
<evidence type="ECO:0000259" key="2">
    <source>
        <dbReference type="Pfam" id="PF00589"/>
    </source>
</evidence>
<organism evidence="3 4">
    <name type="scientific">Odoribacter splanchnicus</name>
    <dbReference type="NCBI Taxonomy" id="28118"/>
    <lineage>
        <taxon>Bacteria</taxon>
        <taxon>Pseudomonadati</taxon>
        <taxon>Bacteroidota</taxon>
        <taxon>Bacteroidia</taxon>
        <taxon>Bacteroidales</taxon>
        <taxon>Odoribacteraceae</taxon>
        <taxon>Odoribacter</taxon>
    </lineage>
</organism>
<feature type="domain" description="Tyr recombinase" evidence="2">
    <location>
        <begin position="3"/>
        <end position="42"/>
    </location>
</feature>
<dbReference type="InterPro" id="IPR002104">
    <property type="entry name" value="Integrase_catalytic"/>
</dbReference>
<keyword evidence="1" id="KW-0233">DNA recombination</keyword>
<proteinExistence type="predicted"/>
<dbReference type="EMBL" id="QRYW01000023">
    <property type="protein sequence ID" value="RGV25330.1"/>
    <property type="molecule type" value="Genomic_DNA"/>
</dbReference>
<dbReference type="GO" id="GO:0015074">
    <property type="term" value="P:DNA integration"/>
    <property type="evidence" value="ECO:0007669"/>
    <property type="project" value="InterPro"/>
</dbReference>
<evidence type="ECO:0000313" key="3">
    <source>
        <dbReference type="EMBL" id="RGV25330.1"/>
    </source>
</evidence>
<protein>
    <recommendedName>
        <fullName evidence="2">Tyr recombinase domain-containing protein</fullName>
    </recommendedName>
</protein>
<reference evidence="3 4" key="1">
    <citation type="submission" date="2018-08" db="EMBL/GenBank/DDBJ databases">
        <title>A genome reference for cultivated species of the human gut microbiota.</title>
        <authorList>
            <person name="Zou Y."/>
            <person name="Xue W."/>
            <person name="Luo G."/>
        </authorList>
    </citation>
    <scope>NUCLEOTIDE SEQUENCE [LARGE SCALE GENOMIC DNA]</scope>
    <source>
        <strain evidence="3 4">AF14-6AC</strain>
    </source>
</reference>
<dbReference type="SUPFAM" id="SSF56349">
    <property type="entry name" value="DNA breaking-rejoining enzymes"/>
    <property type="match status" value="1"/>
</dbReference>
<dbReference type="Gene3D" id="1.10.443.10">
    <property type="entry name" value="Intergrase catalytic core"/>
    <property type="match status" value="1"/>
</dbReference>
<dbReference type="AlphaFoldDB" id="A0A412WDH5"/>
<evidence type="ECO:0000313" key="4">
    <source>
        <dbReference type="Proteomes" id="UP000283426"/>
    </source>
</evidence>
<dbReference type="GO" id="GO:0006310">
    <property type="term" value="P:DNA recombination"/>
    <property type="evidence" value="ECO:0007669"/>
    <property type="project" value="UniProtKB-KW"/>
</dbReference>
<comment type="caution">
    <text evidence="3">The sequence shown here is derived from an EMBL/GenBank/DDBJ whole genome shotgun (WGS) entry which is preliminary data.</text>
</comment>
<evidence type="ECO:0000256" key="1">
    <source>
        <dbReference type="ARBA" id="ARBA00023172"/>
    </source>
</evidence>
<accession>A0A412WDH5</accession>
<dbReference type="InterPro" id="IPR013762">
    <property type="entry name" value="Integrase-like_cat_sf"/>
</dbReference>
<sequence>MYHIARHTFACLAVANKVSMESIAKMLGHSDIRTTKIYAKILDRTVSDEMQTLRQKFAV</sequence>
<dbReference type="InterPro" id="IPR011010">
    <property type="entry name" value="DNA_brk_join_enz"/>
</dbReference>
<dbReference type="GO" id="GO:0003677">
    <property type="term" value="F:DNA binding"/>
    <property type="evidence" value="ECO:0007669"/>
    <property type="project" value="InterPro"/>
</dbReference>
<dbReference type="Pfam" id="PF00589">
    <property type="entry name" value="Phage_integrase"/>
    <property type="match status" value="1"/>
</dbReference>
<dbReference type="Proteomes" id="UP000283426">
    <property type="component" value="Unassembled WGS sequence"/>
</dbReference>